<dbReference type="Proteomes" id="UP000024635">
    <property type="component" value="Unassembled WGS sequence"/>
</dbReference>
<comment type="caution">
    <text evidence="1">The sequence shown here is derived from an EMBL/GenBank/DDBJ whole genome shotgun (WGS) entry which is preliminary data.</text>
</comment>
<gene>
    <name evidence="1" type="primary">Acey_s0003.g1383</name>
    <name evidence="1" type="ORF">Y032_0003g1383</name>
</gene>
<dbReference type="EMBL" id="JARK01001339">
    <property type="protein sequence ID" value="EYC32070.1"/>
    <property type="molecule type" value="Genomic_DNA"/>
</dbReference>
<dbReference type="AlphaFoldDB" id="A0A016VXF9"/>
<organism evidence="1 2">
    <name type="scientific">Ancylostoma ceylanicum</name>
    <dbReference type="NCBI Taxonomy" id="53326"/>
    <lineage>
        <taxon>Eukaryota</taxon>
        <taxon>Metazoa</taxon>
        <taxon>Ecdysozoa</taxon>
        <taxon>Nematoda</taxon>
        <taxon>Chromadorea</taxon>
        <taxon>Rhabditida</taxon>
        <taxon>Rhabditina</taxon>
        <taxon>Rhabditomorpha</taxon>
        <taxon>Strongyloidea</taxon>
        <taxon>Ancylostomatidae</taxon>
        <taxon>Ancylostomatinae</taxon>
        <taxon>Ancylostoma</taxon>
    </lineage>
</organism>
<accession>A0A016VXF9</accession>
<evidence type="ECO:0000313" key="2">
    <source>
        <dbReference type="Proteomes" id="UP000024635"/>
    </source>
</evidence>
<reference evidence="2" key="1">
    <citation type="journal article" date="2015" name="Nat. Genet.">
        <title>The genome and transcriptome of the zoonotic hookworm Ancylostoma ceylanicum identify infection-specific gene families.</title>
        <authorList>
            <person name="Schwarz E.M."/>
            <person name="Hu Y."/>
            <person name="Antoshechkin I."/>
            <person name="Miller M.M."/>
            <person name="Sternberg P.W."/>
            <person name="Aroian R.V."/>
        </authorList>
    </citation>
    <scope>NUCLEOTIDE SEQUENCE</scope>
    <source>
        <strain evidence="2">HY135</strain>
    </source>
</reference>
<keyword evidence="2" id="KW-1185">Reference proteome</keyword>
<proteinExistence type="predicted"/>
<sequence>MRNTIKSWNSSSILTELLHSILRLASSLFFQTKLSFLSLKETISLSKPLGKNPGFYFVIWNIRKGQLMVSWK</sequence>
<name>A0A016VXF9_9BILA</name>
<evidence type="ECO:0000313" key="1">
    <source>
        <dbReference type="EMBL" id="EYC32070.1"/>
    </source>
</evidence>
<protein>
    <submittedName>
        <fullName evidence="1">Uncharacterized protein</fullName>
    </submittedName>
</protein>